<dbReference type="Proteomes" id="UP000494301">
    <property type="component" value="Unassembled WGS sequence"/>
</dbReference>
<reference evidence="2 3" key="1">
    <citation type="submission" date="2020-04" db="EMBL/GenBank/DDBJ databases">
        <authorList>
            <person name="Depoorter E."/>
        </authorList>
    </citation>
    <scope>NUCLEOTIDE SEQUENCE [LARGE SCALE GENOMIC DNA]</scope>
    <source>
        <strain evidence="2 3">BCC0217</strain>
    </source>
</reference>
<gene>
    <name evidence="2" type="ORF">BLA3211_06152</name>
</gene>
<accession>A0A6J5JGF4</accession>
<dbReference type="EMBL" id="CABWIL020000025">
    <property type="protein sequence ID" value="CAB3970853.1"/>
    <property type="molecule type" value="Genomic_DNA"/>
</dbReference>
<feature type="compositionally biased region" description="Basic and acidic residues" evidence="1">
    <location>
        <begin position="144"/>
        <end position="153"/>
    </location>
</feature>
<sequence>MKVGDLSAVEAMLLTQANTLDMVFNQLARKSAHCEYLNQMEANLRLALKAQSQCRATLEALAEIENPRNIHIVQWANIAAGHQQVNNTYAGMQSHTDAMRTGNFERAPNEPLADKRAARHAATLDTGATESASRGNQALATADEGDRTWDASR</sequence>
<evidence type="ECO:0000313" key="2">
    <source>
        <dbReference type="EMBL" id="CAB3970853.1"/>
    </source>
</evidence>
<protein>
    <submittedName>
        <fullName evidence="2">Uncharacterized protein</fullName>
    </submittedName>
</protein>
<organism evidence="2 3">
    <name type="scientific">Burkholderia aenigmatica</name>
    <dbReference type="NCBI Taxonomy" id="2015348"/>
    <lineage>
        <taxon>Bacteria</taxon>
        <taxon>Pseudomonadati</taxon>
        <taxon>Pseudomonadota</taxon>
        <taxon>Betaproteobacteria</taxon>
        <taxon>Burkholderiales</taxon>
        <taxon>Burkholderiaceae</taxon>
        <taxon>Burkholderia</taxon>
        <taxon>Burkholderia cepacia complex</taxon>
    </lineage>
</organism>
<feature type="region of interest" description="Disordered" evidence="1">
    <location>
        <begin position="119"/>
        <end position="153"/>
    </location>
</feature>
<proteinExistence type="predicted"/>
<evidence type="ECO:0000256" key="1">
    <source>
        <dbReference type="SAM" id="MobiDB-lite"/>
    </source>
</evidence>
<evidence type="ECO:0000313" key="3">
    <source>
        <dbReference type="Proteomes" id="UP000494301"/>
    </source>
</evidence>
<name>A0A6J5JGF4_9BURK</name>
<feature type="compositionally biased region" description="Polar residues" evidence="1">
    <location>
        <begin position="126"/>
        <end position="139"/>
    </location>
</feature>
<dbReference type="AlphaFoldDB" id="A0A6J5JGF4"/>
<dbReference type="RefSeq" id="WP_175222872.1">
    <property type="nucleotide sequence ID" value="NZ_CABWIL020000025.1"/>
</dbReference>